<dbReference type="RefSeq" id="WP_176955760.1">
    <property type="nucleotide sequence ID" value="NZ_FNCN01000055.1"/>
</dbReference>
<dbReference type="AlphaFoldDB" id="A0A1G8KTY6"/>
<sequence length="446" mass="48196">MSTRDKLVGAATLKRLRLARGWSLSDTARAIIDTAARLGQPFDISAASVQRTVARWESGTAPILPSERYQLLLSHLYARGPDGQTSLGAGSDFAELLDALGHLGESERHLGELRALLLRTTTDSGGLLALLGPPTQRTLSVVLADPSRLDEGLIAAMRDAVATVNGHVGSIPFMRLQLMLTPIVESCRRLLASPVPKMLLPDLKSVAAQAYTLSGRLAFETRDDEASRALYTSATNAADDPAAPWRHAAVRLSHALVTLYSRPGLDAAKQLVDAAVRDARAGQSVTIRARAHALQAEIAARAGQAKHAQTALALAWYDMDKDRDGDPATSSFSPAHLRGFEGITNLYVGDLSAAHDYFARSAESLLAPRERVQRAIVATDQAIARIRLDDPRSAAELLHECIDAASETGGRVAAIRLRRARRDLRPWRREDFVADLDDHLIEVFGA</sequence>
<evidence type="ECO:0008006" key="3">
    <source>
        <dbReference type="Google" id="ProtNLM"/>
    </source>
</evidence>
<protein>
    <recommendedName>
        <fullName evidence="3">HTH cro/C1-type domain-containing protein</fullName>
    </recommendedName>
</protein>
<dbReference type="Proteomes" id="UP000198923">
    <property type="component" value="Unassembled WGS sequence"/>
</dbReference>
<proteinExistence type="predicted"/>
<keyword evidence="2" id="KW-1185">Reference proteome</keyword>
<evidence type="ECO:0000313" key="2">
    <source>
        <dbReference type="Proteomes" id="UP000198923"/>
    </source>
</evidence>
<dbReference type="EMBL" id="FNCN01000055">
    <property type="protein sequence ID" value="SDI46904.1"/>
    <property type="molecule type" value="Genomic_DNA"/>
</dbReference>
<gene>
    <name evidence="1" type="ORF">SAMN05421505_15510</name>
</gene>
<reference evidence="1 2" key="1">
    <citation type="submission" date="2016-10" db="EMBL/GenBank/DDBJ databases">
        <authorList>
            <person name="de Groot N.N."/>
        </authorList>
    </citation>
    <scope>NUCLEOTIDE SEQUENCE [LARGE SCALE GENOMIC DNA]</scope>
    <source>
        <strain evidence="1 2">CPCC 201354</strain>
    </source>
</reference>
<dbReference type="STRING" id="504805.SAMN05421505_15510"/>
<accession>A0A1G8KTY6</accession>
<evidence type="ECO:0000313" key="1">
    <source>
        <dbReference type="EMBL" id="SDI46904.1"/>
    </source>
</evidence>
<organism evidence="1 2">
    <name type="scientific">Sinosporangium album</name>
    <dbReference type="NCBI Taxonomy" id="504805"/>
    <lineage>
        <taxon>Bacteria</taxon>
        <taxon>Bacillati</taxon>
        <taxon>Actinomycetota</taxon>
        <taxon>Actinomycetes</taxon>
        <taxon>Streptosporangiales</taxon>
        <taxon>Streptosporangiaceae</taxon>
        <taxon>Sinosporangium</taxon>
    </lineage>
</organism>
<name>A0A1G8KTY6_9ACTN</name>